<evidence type="ECO:0000313" key="1">
    <source>
        <dbReference type="EMBL" id="SLM28743.1"/>
    </source>
</evidence>
<proteinExistence type="predicted"/>
<reference evidence="1 2" key="1">
    <citation type="submission" date="2017-03" db="EMBL/GenBank/DDBJ databases">
        <authorList>
            <person name="Afonso C.L."/>
            <person name="Miller P.J."/>
            <person name="Scott M.A."/>
            <person name="Spackman E."/>
            <person name="Goraichik I."/>
            <person name="Dimitrov K.M."/>
            <person name="Suarez D.L."/>
            <person name="Swayne D.E."/>
        </authorList>
    </citation>
    <scope>NUCLEOTIDE SEQUENCE [LARGE SCALE GENOMIC DNA]</scope>
    <source>
        <strain evidence="1">PRJEB14757</strain>
    </source>
</reference>
<accession>A0A1W1H8G0</accession>
<dbReference type="AlphaFoldDB" id="A0A1W1H8G0"/>
<name>A0A1W1H8G0_9BACT</name>
<dbReference type="Proteomes" id="UP000191931">
    <property type="component" value="Unassembled WGS sequence"/>
</dbReference>
<keyword evidence="2" id="KW-1185">Reference proteome</keyword>
<gene>
    <name evidence="1" type="ORF">MTBBW1_150014</name>
</gene>
<dbReference type="EMBL" id="FWEV01000057">
    <property type="protein sequence ID" value="SLM28743.1"/>
    <property type="molecule type" value="Genomic_DNA"/>
</dbReference>
<protein>
    <submittedName>
        <fullName evidence="1">Uncharacterized protein</fullName>
    </submittedName>
</protein>
<dbReference type="STRING" id="1246637.MTBBW1_150014"/>
<sequence>MADAKIIHIKGGAVPMGRKKKVIPTNVNITLSLFSIPWYVFFRSSIIQIPKVLICSHPANCL</sequence>
<organism evidence="1 2">
    <name type="scientific">Desulfamplus magnetovallimortis</name>
    <dbReference type="NCBI Taxonomy" id="1246637"/>
    <lineage>
        <taxon>Bacteria</taxon>
        <taxon>Pseudomonadati</taxon>
        <taxon>Thermodesulfobacteriota</taxon>
        <taxon>Desulfobacteria</taxon>
        <taxon>Desulfobacterales</taxon>
        <taxon>Desulfobacteraceae</taxon>
        <taxon>Desulfamplus</taxon>
    </lineage>
</organism>
<evidence type="ECO:0000313" key="2">
    <source>
        <dbReference type="Proteomes" id="UP000191931"/>
    </source>
</evidence>